<gene>
    <name evidence="2" type="ORF">QYM36_004758</name>
</gene>
<comment type="caution">
    <text evidence="2">The sequence shown here is derived from an EMBL/GenBank/DDBJ whole genome shotgun (WGS) entry which is preliminary data.</text>
</comment>
<dbReference type="AlphaFoldDB" id="A0AA88IHR4"/>
<protein>
    <submittedName>
        <fullName evidence="2">Uncharacterized protein</fullName>
    </submittedName>
</protein>
<evidence type="ECO:0000313" key="3">
    <source>
        <dbReference type="Proteomes" id="UP001187531"/>
    </source>
</evidence>
<reference evidence="2" key="1">
    <citation type="submission" date="2023-07" db="EMBL/GenBank/DDBJ databases">
        <title>Chromosome-level genome assembly of Artemia franciscana.</title>
        <authorList>
            <person name="Jo E."/>
        </authorList>
    </citation>
    <scope>NUCLEOTIDE SEQUENCE</scope>
    <source>
        <tissue evidence="2">Whole body</tissue>
    </source>
</reference>
<accession>A0AA88IHR4</accession>
<proteinExistence type="predicted"/>
<sequence length="152" mass="16849">MNTRRKRCSSGTENNQDPGNKAVNPRKRQIRDLSYEYPSPSGPVTGESVSVLSRDGLGANAKTLPPDVIQHIAKFVDVKNGGIDAYVGFYQIKNQYTLDGQPLNWKNYYKSANNEYEEYAITLAANSPSSTLAIHSFKPRIAMHLSQVSKPS</sequence>
<organism evidence="2 3">
    <name type="scientific">Artemia franciscana</name>
    <name type="common">Brine shrimp</name>
    <name type="synonym">Artemia sanfranciscana</name>
    <dbReference type="NCBI Taxonomy" id="6661"/>
    <lineage>
        <taxon>Eukaryota</taxon>
        <taxon>Metazoa</taxon>
        <taxon>Ecdysozoa</taxon>
        <taxon>Arthropoda</taxon>
        <taxon>Crustacea</taxon>
        <taxon>Branchiopoda</taxon>
        <taxon>Anostraca</taxon>
        <taxon>Artemiidae</taxon>
        <taxon>Artemia</taxon>
    </lineage>
</organism>
<feature type="region of interest" description="Disordered" evidence="1">
    <location>
        <begin position="1"/>
        <end position="27"/>
    </location>
</feature>
<keyword evidence="3" id="KW-1185">Reference proteome</keyword>
<dbReference type="EMBL" id="JAVRJZ010000007">
    <property type="protein sequence ID" value="KAK2720977.1"/>
    <property type="molecule type" value="Genomic_DNA"/>
</dbReference>
<evidence type="ECO:0000313" key="2">
    <source>
        <dbReference type="EMBL" id="KAK2720977.1"/>
    </source>
</evidence>
<evidence type="ECO:0000256" key="1">
    <source>
        <dbReference type="SAM" id="MobiDB-lite"/>
    </source>
</evidence>
<dbReference type="Proteomes" id="UP001187531">
    <property type="component" value="Unassembled WGS sequence"/>
</dbReference>
<name>A0AA88IHR4_ARTSF</name>
<feature type="compositionally biased region" description="Polar residues" evidence="1">
    <location>
        <begin position="9"/>
        <end position="18"/>
    </location>
</feature>